<evidence type="ECO:0000313" key="3">
    <source>
        <dbReference type="Proteomes" id="UP000638732"/>
    </source>
</evidence>
<dbReference type="RefSeq" id="WP_166588304.1">
    <property type="nucleotide sequence ID" value="NZ_WWEO01000045.1"/>
</dbReference>
<organism evidence="2 3">
    <name type="scientific">Mucilaginibacter agri</name>
    <dbReference type="NCBI Taxonomy" id="2695265"/>
    <lineage>
        <taxon>Bacteria</taxon>
        <taxon>Pseudomonadati</taxon>
        <taxon>Bacteroidota</taxon>
        <taxon>Sphingobacteriia</taxon>
        <taxon>Sphingobacteriales</taxon>
        <taxon>Sphingobacteriaceae</taxon>
        <taxon>Mucilaginibacter</taxon>
    </lineage>
</organism>
<comment type="caution">
    <text evidence="2">The sequence shown here is derived from an EMBL/GenBank/DDBJ whole genome shotgun (WGS) entry which is preliminary data.</text>
</comment>
<keyword evidence="1" id="KW-0732">Signal</keyword>
<feature type="signal peptide" evidence="1">
    <location>
        <begin position="1"/>
        <end position="25"/>
    </location>
</feature>
<dbReference type="Proteomes" id="UP000638732">
    <property type="component" value="Unassembled WGS sequence"/>
</dbReference>
<protein>
    <recommendedName>
        <fullName evidence="4">Transporter</fullName>
    </recommendedName>
</protein>
<keyword evidence="3" id="KW-1185">Reference proteome</keyword>
<dbReference type="InterPro" id="IPR025737">
    <property type="entry name" value="FApF"/>
</dbReference>
<name>A0A965ZLP9_9SPHI</name>
<reference evidence="2" key="2">
    <citation type="submission" date="2020-10" db="EMBL/GenBank/DDBJ databases">
        <title>Mucilaginibacter sp. nov., isolated from soil.</title>
        <authorList>
            <person name="Jeon C.O."/>
        </authorList>
    </citation>
    <scope>NUCLEOTIDE SEQUENCE</scope>
    <source>
        <strain evidence="2">R11</strain>
    </source>
</reference>
<proteinExistence type="predicted"/>
<evidence type="ECO:0000256" key="1">
    <source>
        <dbReference type="SAM" id="SignalP"/>
    </source>
</evidence>
<evidence type="ECO:0000313" key="2">
    <source>
        <dbReference type="EMBL" id="NCD72357.1"/>
    </source>
</evidence>
<dbReference type="Pfam" id="PF13557">
    <property type="entry name" value="Phenol_MetA_deg"/>
    <property type="match status" value="1"/>
</dbReference>
<feature type="chain" id="PRO_5036832821" description="Transporter" evidence="1">
    <location>
        <begin position="26"/>
        <end position="324"/>
    </location>
</feature>
<gene>
    <name evidence="2" type="ORF">GSY63_23535</name>
</gene>
<sequence>MKSKITLSILACCLLCLVSSQKVFSQLKGDRLFGGVGLDAGTQAPAETFSLLVPLYFYDAGSLKNKNGDNINGSPGLNMFLTGIGANYVSKAKILGGNYGASILLPFATNRIEGNNINSKSSFAFSDTYIQPFQLGWHGKAADFSFNYGLYIPTGKYSLGGDNNSGLGMWGNEFSAGTTLRLDPKGSVSFGTLASYEFHGDKKNSPDGIKVGDLLSLEGGLGKTWYTFNGTKIPSSIIKAGMIYYMQFKTSEDQLPLANTGATLFLPGKDHTYALGAEGNVLLTKSRMLLGLRWLDELGAVNRFQGNTFFVTIAHIFSTAPTKK</sequence>
<reference evidence="2" key="1">
    <citation type="submission" date="2020-01" db="EMBL/GenBank/DDBJ databases">
        <authorList>
            <person name="Seo Y.L."/>
        </authorList>
    </citation>
    <scope>NUCLEOTIDE SEQUENCE</scope>
    <source>
        <strain evidence="2">R11</strain>
    </source>
</reference>
<dbReference type="EMBL" id="WWEO01000045">
    <property type="protein sequence ID" value="NCD72357.1"/>
    <property type="molecule type" value="Genomic_DNA"/>
</dbReference>
<dbReference type="AlphaFoldDB" id="A0A965ZLP9"/>
<evidence type="ECO:0008006" key="4">
    <source>
        <dbReference type="Google" id="ProtNLM"/>
    </source>
</evidence>
<accession>A0A965ZLP9</accession>